<dbReference type="OrthoDB" id="9793805at2"/>
<dbReference type="EMBL" id="MUGO01000003">
    <property type="protein sequence ID" value="PQA96228.1"/>
    <property type="molecule type" value="Genomic_DNA"/>
</dbReference>
<accession>A0A1N7KJV2</accession>
<evidence type="ECO:0000313" key="3">
    <source>
        <dbReference type="Proteomes" id="UP000186246"/>
    </source>
</evidence>
<dbReference type="GO" id="GO:0016740">
    <property type="term" value="F:transferase activity"/>
    <property type="evidence" value="ECO:0007669"/>
    <property type="project" value="UniProtKB-KW"/>
</dbReference>
<dbReference type="Pfam" id="PF13528">
    <property type="entry name" value="Glyco_trans_1_3"/>
    <property type="match status" value="1"/>
</dbReference>
<protein>
    <submittedName>
        <fullName evidence="1">Glycosyl transferase</fullName>
    </submittedName>
</protein>
<dbReference type="AlphaFoldDB" id="A0A1N7KJV2"/>
<name>A0A1N7KJV2_9FLAO</name>
<organism evidence="2 3">
    <name type="scientific">Chryseobacterium piscicola</name>
    <dbReference type="NCBI Taxonomy" id="551459"/>
    <lineage>
        <taxon>Bacteria</taxon>
        <taxon>Pseudomonadati</taxon>
        <taxon>Bacteroidota</taxon>
        <taxon>Flavobacteriia</taxon>
        <taxon>Flavobacteriales</taxon>
        <taxon>Weeksellaceae</taxon>
        <taxon>Chryseobacterium group</taxon>
        <taxon>Chryseobacterium</taxon>
    </lineage>
</organism>
<keyword evidence="1" id="KW-0808">Transferase</keyword>
<sequence length="324" mass="37585">MKILYAFQGTGNGHMARAQEIIPLLKKYAEVDTLISGHQSQLKADFNLDFQHKGISLLYNKSGGISYSKILFKNNYFKAVKAIQNLALSHYDLILNDYEPLTGWACKTKGIRFLELSHQASMSFKETPKPAKKDFFGDKILKYYVPSEHRIGFHFESYHPQIKTPVIRQKIRQLDASKNGFYLVYLPSFSDENIIKILSQIVVEWKVFSKYSKLYYQVNNVEVFPIDQTEYLNAFEKCEGILCNAGFEMPAEALFLDKKLFVIPIHNQYEQECNAEAIYRLGIPKSKTLKKEDIENWVNSKQHLKVNYPNNIEEILIDEVLPFK</sequence>
<dbReference type="Proteomes" id="UP000238314">
    <property type="component" value="Unassembled WGS sequence"/>
</dbReference>
<dbReference type="STRING" id="551459.SAMN05421796_101622"/>
<reference evidence="1 4" key="1">
    <citation type="submission" date="2016-11" db="EMBL/GenBank/DDBJ databases">
        <title>Whole genomes of Flavobacteriaceae.</title>
        <authorList>
            <person name="Stine C."/>
            <person name="Li C."/>
            <person name="Tadesse D."/>
        </authorList>
    </citation>
    <scope>NUCLEOTIDE SEQUENCE [LARGE SCALE GENOMIC DNA]</scope>
    <source>
        <strain evidence="1 4">DSM 21068</strain>
    </source>
</reference>
<dbReference type="EMBL" id="FTOJ01000001">
    <property type="protein sequence ID" value="SIS61865.1"/>
    <property type="molecule type" value="Genomic_DNA"/>
</dbReference>
<reference evidence="3" key="3">
    <citation type="submission" date="2017-01" db="EMBL/GenBank/DDBJ databases">
        <authorList>
            <person name="Varghese N."/>
            <person name="Submissions S."/>
        </authorList>
    </citation>
    <scope>NUCLEOTIDE SEQUENCE [LARGE SCALE GENOMIC DNA]</scope>
    <source>
        <strain evidence="3">DSM 21068</strain>
    </source>
</reference>
<evidence type="ECO:0000313" key="2">
    <source>
        <dbReference type="EMBL" id="SIS61865.1"/>
    </source>
</evidence>
<reference evidence="2" key="2">
    <citation type="submission" date="2017-01" db="EMBL/GenBank/DDBJ databases">
        <authorList>
            <person name="Mah S.A."/>
            <person name="Swanson W.J."/>
            <person name="Moy G.W."/>
            <person name="Vacquier V.D."/>
        </authorList>
    </citation>
    <scope>NUCLEOTIDE SEQUENCE [LARGE SCALE GENOMIC DNA]</scope>
    <source>
        <strain evidence="2">DSM 21068</strain>
    </source>
</reference>
<dbReference type="RefSeq" id="WP_076449643.1">
    <property type="nucleotide sequence ID" value="NZ_FTOJ01000001.1"/>
</dbReference>
<evidence type="ECO:0000313" key="1">
    <source>
        <dbReference type="EMBL" id="PQA96228.1"/>
    </source>
</evidence>
<proteinExistence type="predicted"/>
<evidence type="ECO:0000313" key="4">
    <source>
        <dbReference type="Proteomes" id="UP000238314"/>
    </source>
</evidence>
<dbReference type="Proteomes" id="UP000186246">
    <property type="component" value="Unassembled WGS sequence"/>
</dbReference>
<keyword evidence="4" id="KW-1185">Reference proteome</keyword>
<gene>
    <name evidence="1" type="ORF">B0A70_03655</name>
    <name evidence="2" type="ORF">SAMN05421796_101622</name>
</gene>